<dbReference type="SUPFAM" id="SSF51556">
    <property type="entry name" value="Metallo-dependent hydrolases"/>
    <property type="match status" value="1"/>
</dbReference>
<feature type="domain" description="Amidohydrolase 3" evidence="1">
    <location>
        <begin position="61"/>
        <end position="537"/>
    </location>
</feature>
<evidence type="ECO:0000313" key="3">
    <source>
        <dbReference type="Proteomes" id="UP001230908"/>
    </source>
</evidence>
<sequence>MPAHTPEARPPSADFLLVNGRITTGVPGQPAQQATAVRSGRVLGVGSLAQLQPLVGEATAVVDLDGRRVVPGLIDSHIHFVRAGRSWTDEVRWDDADTLAGALALVTRAARSRAPGAWIVVIGGWHAGQFEEGRAPTRAELDEAAPDNPVYVQESYTRAFLNSRAMAACGVTGTGAAPAGGVYEVDAAGEPTGVVTGVPAFNHCLSRALDLDVERATASTRVLVDELAAYGLTGVVDMGGRSRMSVDAYRPLYQLHRRGELNLRVRLFMHVFGGPEDEEREFEDYLTHVRPGFGDDLLRVVGIGEIASAKWYDADGLEQVVLTPQERARFATMTERAVERGWALNIHGVGDPTVSQLLEVWEGLDPALRARARLAISHADFARPETLRRMKALGVGVTVQHWMTVGAGDLARVIGEEAVRQAPPLRTMLDLGLTVGAGTDAMVAASANPWYALHWLVTGINRGRGPSRDKAHLLTREEALRAYTAGSAWFGGDERACGTLEPGKLADLAVLDADFFEVSDDQIPHIRSELTLVGGKPSHIGPAFAGLMLPDPS</sequence>
<dbReference type="InterPro" id="IPR011059">
    <property type="entry name" value="Metal-dep_hydrolase_composite"/>
</dbReference>
<dbReference type="Pfam" id="PF07969">
    <property type="entry name" value="Amidohydro_3"/>
    <property type="match status" value="1"/>
</dbReference>
<dbReference type="SUPFAM" id="SSF51338">
    <property type="entry name" value="Composite domain of metallo-dependent hydrolases"/>
    <property type="match status" value="1"/>
</dbReference>
<keyword evidence="3" id="KW-1185">Reference proteome</keyword>
<evidence type="ECO:0000259" key="1">
    <source>
        <dbReference type="Pfam" id="PF07969"/>
    </source>
</evidence>
<dbReference type="Proteomes" id="UP001230908">
    <property type="component" value="Unassembled WGS sequence"/>
</dbReference>
<accession>A0ABU0ZVS2</accession>
<dbReference type="Gene3D" id="2.30.40.10">
    <property type="entry name" value="Urease, subunit C, domain 1"/>
    <property type="match status" value="1"/>
</dbReference>
<protein>
    <submittedName>
        <fullName evidence="2">Amidohydrolase</fullName>
        <ecNumber evidence="2">3.5.-.-</ecNumber>
    </submittedName>
</protein>
<name>A0ABU0ZVS2_9ACTN</name>
<organism evidence="2 3">
    <name type="scientific">Phytohabitans maris</name>
    <dbReference type="NCBI Taxonomy" id="3071409"/>
    <lineage>
        <taxon>Bacteria</taxon>
        <taxon>Bacillati</taxon>
        <taxon>Actinomycetota</taxon>
        <taxon>Actinomycetes</taxon>
        <taxon>Micromonosporales</taxon>
        <taxon>Micromonosporaceae</taxon>
    </lineage>
</organism>
<dbReference type="InterPro" id="IPR013108">
    <property type="entry name" value="Amidohydro_3"/>
</dbReference>
<dbReference type="Gene3D" id="3.20.20.140">
    <property type="entry name" value="Metal-dependent hydrolases"/>
    <property type="match status" value="1"/>
</dbReference>
<gene>
    <name evidence="2" type="ORF">RB614_42230</name>
</gene>
<reference evidence="2 3" key="1">
    <citation type="submission" date="2023-08" db="EMBL/GenBank/DDBJ databases">
        <title>Phytohabitans sansha sp. nov., isolated from marine sediment.</title>
        <authorList>
            <person name="Zhao Y."/>
            <person name="Yi K."/>
        </authorList>
    </citation>
    <scope>NUCLEOTIDE SEQUENCE [LARGE SCALE GENOMIC DNA]</scope>
    <source>
        <strain evidence="2 3">ZYX-F-186</strain>
    </source>
</reference>
<dbReference type="EMBL" id="JAVHUY010000071">
    <property type="protein sequence ID" value="MDQ7911128.1"/>
    <property type="molecule type" value="Genomic_DNA"/>
</dbReference>
<dbReference type="GO" id="GO:0016787">
    <property type="term" value="F:hydrolase activity"/>
    <property type="evidence" value="ECO:0007669"/>
    <property type="project" value="UniProtKB-KW"/>
</dbReference>
<keyword evidence="2" id="KW-0378">Hydrolase</keyword>
<dbReference type="PANTHER" id="PTHR22642">
    <property type="entry name" value="IMIDAZOLONEPROPIONASE"/>
    <property type="match status" value="1"/>
</dbReference>
<dbReference type="InterPro" id="IPR032466">
    <property type="entry name" value="Metal_Hydrolase"/>
</dbReference>
<proteinExistence type="predicted"/>
<dbReference type="CDD" id="cd01300">
    <property type="entry name" value="YtcJ_like"/>
    <property type="match status" value="1"/>
</dbReference>
<evidence type="ECO:0000313" key="2">
    <source>
        <dbReference type="EMBL" id="MDQ7911128.1"/>
    </source>
</evidence>
<comment type="caution">
    <text evidence="2">The sequence shown here is derived from an EMBL/GenBank/DDBJ whole genome shotgun (WGS) entry which is preliminary data.</text>
</comment>
<dbReference type="Gene3D" id="3.10.310.70">
    <property type="match status" value="1"/>
</dbReference>
<dbReference type="PANTHER" id="PTHR22642:SF21">
    <property type="entry name" value="PERIPLASMIC PROTEIN"/>
    <property type="match status" value="1"/>
</dbReference>
<dbReference type="InterPro" id="IPR033932">
    <property type="entry name" value="YtcJ-like"/>
</dbReference>
<dbReference type="EC" id="3.5.-.-" evidence="2"/>
<dbReference type="RefSeq" id="WP_308718353.1">
    <property type="nucleotide sequence ID" value="NZ_JAVHUY010000071.1"/>
</dbReference>